<dbReference type="Gene3D" id="3.90.230.10">
    <property type="entry name" value="Creatinase/methionine aminopeptidase superfamily"/>
    <property type="match status" value="1"/>
</dbReference>
<keyword evidence="1" id="KW-0031">Aminopeptidase</keyword>
<evidence type="ECO:0000313" key="7">
    <source>
        <dbReference type="EMBL" id="CAE8638391.1"/>
    </source>
</evidence>
<feature type="transmembrane region" description="Helical" evidence="5">
    <location>
        <begin position="46"/>
        <end position="67"/>
    </location>
</feature>
<evidence type="ECO:0000256" key="4">
    <source>
        <dbReference type="SAM" id="MobiDB-lite"/>
    </source>
</evidence>
<feature type="transmembrane region" description="Helical" evidence="5">
    <location>
        <begin position="87"/>
        <end position="107"/>
    </location>
</feature>
<comment type="caution">
    <text evidence="7">The sequence shown here is derived from an EMBL/GenBank/DDBJ whole genome shotgun (WGS) entry which is preliminary data.</text>
</comment>
<keyword evidence="5" id="KW-0472">Membrane</keyword>
<keyword evidence="2" id="KW-0645">Protease</keyword>
<dbReference type="SUPFAM" id="SSF46785">
    <property type="entry name" value="Winged helix' DNA-binding domain"/>
    <property type="match status" value="1"/>
</dbReference>
<dbReference type="InterPro" id="IPR036390">
    <property type="entry name" value="WH_DNA-bd_sf"/>
</dbReference>
<keyword evidence="8" id="KW-1185">Reference proteome</keyword>
<evidence type="ECO:0000256" key="5">
    <source>
        <dbReference type="SAM" id="Phobius"/>
    </source>
</evidence>
<dbReference type="GO" id="GO:0004177">
    <property type="term" value="F:aminopeptidase activity"/>
    <property type="evidence" value="ECO:0007669"/>
    <property type="project" value="UniProtKB-KW"/>
</dbReference>
<dbReference type="GO" id="GO:0005737">
    <property type="term" value="C:cytoplasm"/>
    <property type="evidence" value="ECO:0007669"/>
    <property type="project" value="TreeGrafter"/>
</dbReference>
<protein>
    <recommendedName>
        <fullName evidence="6">Peptidase M24 domain-containing protein</fullName>
    </recommendedName>
</protein>
<evidence type="ECO:0000256" key="2">
    <source>
        <dbReference type="ARBA" id="ARBA00022670"/>
    </source>
</evidence>
<organism evidence="7 8">
    <name type="scientific">Polarella glacialis</name>
    <name type="common">Dinoflagellate</name>
    <dbReference type="NCBI Taxonomy" id="89957"/>
    <lineage>
        <taxon>Eukaryota</taxon>
        <taxon>Sar</taxon>
        <taxon>Alveolata</taxon>
        <taxon>Dinophyceae</taxon>
        <taxon>Suessiales</taxon>
        <taxon>Suessiaceae</taxon>
        <taxon>Polarella</taxon>
    </lineage>
</organism>
<dbReference type="Proteomes" id="UP000654075">
    <property type="component" value="Unassembled WGS sequence"/>
</dbReference>
<dbReference type="InterPro" id="IPR036005">
    <property type="entry name" value="Creatinase/aminopeptidase-like"/>
</dbReference>
<dbReference type="GO" id="GO:0008235">
    <property type="term" value="F:metalloexopeptidase activity"/>
    <property type="evidence" value="ECO:0007669"/>
    <property type="project" value="TreeGrafter"/>
</dbReference>
<dbReference type="OrthoDB" id="7848262at2759"/>
<dbReference type="SUPFAM" id="SSF55920">
    <property type="entry name" value="Creatinase/aminopeptidase"/>
    <property type="match status" value="1"/>
</dbReference>
<dbReference type="InterPro" id="IPR036388">
    <property type="entry name" value="WH-like_DNA-bd_sf"/>
</dbReference>
<dbReference type="InterPro" id="IPR000994">
    <property type="entry name" value="Pept_M24"/>
</dbReference>
<keyword evidence="5" id="KW-0812">Transmembrane</keyword>
<dbReference type="PANTHER" id="PTHR45777">
    <property type="entry name" value="METHIONINE AMINOPEPTIDASE 2"/>
    <property type="match status" value="1"/>
</dbReference>
<dbReference type="InterPro" id="IPR050247">
    <property type="entry name" value="Met_Aminopeptidase_Type2"/>
</dbReference>
<gene>
    <name evidence="7" type="ORF">PGLA1383_LOCUS53581</name>
</gene>
<dbReference type="GO" id="GO:0006508">
    <property type="term" value="P:proteolysis"/>
    <property type="evidence" value="ECO:0007669"/>
    <property type="project" value="UniProtKB-KW"/>
</dbReference>
<feature type="domain" description="Peptidase M24" evidence="6">
    <location>
        <begin position="505"/>
        <end position="697"/>
    </location>
</feature>
<evidence type="ECO:0000256" key="3">
    <source>
        <dbReference type="ARBA" id="ARBA00022801"/>
    </source>
</evidence>
<name>A0A813HKX0_POLGL</name>
<keyword evidence="3" id="KW-0378">Hydrolase</keyword>
<feature type="region of interest" description="Disordered" evidence="4">
    <location>
        <begin position="186"/>
        <end position="207"/>
    </location>
</feature>
<feature type="region of interest" description="Disordered" evidence="4">
    <location>
        <begin position="1"/>
        <end position="23"/>
    </location>
</feature>
<dbReference type="EMBL" id="CAJNNV010031945">
    <property type="protein sequence ID" value="CAE8638391.1"/>
    <property type="molecule type" value="Genomic_DNA"/>
</dbReference>
<sequence>MAPALEDGAALRPDQAPNSNGRDISTAARFQSAMVRWLSHSGPGLLIARMSVVMLKLAAPLSLLVVLRRSFRLNRMLRREERSLALILARSALEIWALFETLFWVYFKLKKRSLEARRAYQPSLLWKPPGERRKLLHNFLANVERIHDGNMKSRTLSGCIIEEPTLHSQNSPQVRTRTLGRANTIHGFGSAEDPTSPARSSLRRPTASGEVLKRRLISAPSVENFLRFVEEPEPRDLRMRSCMTTAAPIGGTTLEMIRRGLQLREDMAVFTTEFPSAPPLPTAEDYQWYEAAEPVLDHFETIINCLQERLARAAQVVPSFVVLERELRVFMAENDPASKKHQLAEITFKELVRVRREHCENLGLCWPLVADFSLPLEEDLDRRLRSAPKIEVVIVSEAFRNVKRLDRTPEEFKKLSAKNVLVPLPLRAGDLPEILQPLPEILQPLHLKKVAPLRGSKVSTLYPANAAPAGQVAWAALLASALWEPGAQGGSLGHVEDKAWLHRRQCLREGAEVHRQVRQYVQQQVRPGTQLLDIQDMVEKASSALVGFDAKSPLKRGWAFPTGLSLNEIAAHDIVLDLLKLDFGVHVEGNILDCAFSLAFDPMHDELMRAVQEATEEGIRNVGPDALVAEVGACVREVMEAAEVHRRDGKVLPVKVIKNLTGHLIGPYKIHAGKSLPATYTGGQVRMLAGELWAVETFGSVGGVGYVVNGNNCSHFMRPTSALPSALQRGALSSKAVSLLELIDKRFSTLAFCPKWVVQEATRLKSPLLKGSSDPRWWSSPLDELCNLGVVNRYPPLTEIPGAYTAQYEHTVLLGSRSKEVLTRGSDY</sequence>
<proteinExistence type="predicted"/>
<accession>A0A813HKX0</accession>
<dbReference type="AlphaFoldDB" id="A0A813HKX0"/>
<dbReference type="PANTHER" id="PTHR45777:SF2">
    <property type="entry name" value="METHIONINE AMINOPEPTIDASE 2"/>
    <property type="match status" value="1"/>
</dbReference>
<dbReference type="Gene3D" id="1.10.10.10">
    <property type="entry name" value="Winged helix-like DNA-binding domain superfamily/Winged helix DNA-binding domain"/>
    <property type="match status" value="1"/>
</dbReference>
<reference evidence="7" key="1">
    <citation type="submission" date="2021-02" db="EMBL/GenBank/DDBJ databases">
        <authorList>
            <person name="Dougan E. K."/>
            <person name="Rhodes N."/>
            <person name="Thang M."/>
            <person name="Chan C."/>
        </authorList>
    </citation>
    <scope>NUCLEOTIDE SEQUENCE</scope>
</reference>
<dbReference type="Pfam" id="PF00557">
    <property type="entry name" value="Peptidase_M24"/>
    <property type="match status" value="1"/>
</dbReference>
<evidence type="ECO:0000259" key="6">
    <source>
        <dbReference type="Pfam" id="PF00557"/>
    </source>
</evidence>
<evidence type="ECO:0000256" key="1">
    <source>
        <dbReference type="ARBA" id="ARBA00022438"/>
    </source>
</evidence>
<keyword evidence="5" id="KW-1133">Transmembrane helix</keyword>
<evidence type="ECO:0000313" key="8">
    <source>
        <dbReference type="Proteomes" id="UP000654075"/>
    </source>
</evidence>